<evidence type="ECO:0000313" key="4">
    <source>
        <dbReference type="Proteomes" id="UP001066276"/>
    </source>
</evidence>
<name>A0AAV7Q8B9_PLEWA</name>
<dbReference type="InterPro" id="IPR036691">
    <property type="entry name" value="Endo/exonu/phosph_ase_sf"/>
</dbReference>
<dbReference type="InterPro" id="IPR005135">
    <property type="entry name" value="Endo/exonuclease/phosphatase"/>
</dbReference>
<dbReference type="Proteomes" id="UP001066276">
    <property type="component" value="Chromosome 6"/>
</dbReference>
<evidence type="ECO:0000313" key="3">
    <source>
        <dbReference type="EMBL" id="KAJ1135879.1"/>
    </source>
</evidence>
<keyword evidence="4" id="KW-1185">Reference proteome</keyword>
<sequence length="332" mass="36968">MPEVESGAVAPCGLWPVRPVLDGRVVVAGPGRGSGDGAPRALGALAVRAVVRRGAHCSRDGARPYTGEKQSKDEGSFKDLFAKTPAKRTAQTELPEAGCRDAVGPGLPEHDGAPWTRGFMEQLFESLRADLPTLKQEITADIKDLKREVLDLGRCVDTVEQAQDARRNNLRGKLRDLQSHICLLQETHLLRQDWKKMRSQWFDQQFHSSDSEQRADVAILLPTNFLGRVTRVQAEIPGRLLLLQFDMQRHHMTITNIYGPNEHYKCFLRDALGRVLETPDEDIVVGGDFNLAPDPQLDRSTQRYGQTGARFPGLAWGGRIDRHLATTPSNRQ</sequence>
<comment type="caution">
    <text evidence="3">The sequence shown here is derived from an EMBL/GenBank/DDBJ whole genome shotgun (WGS) entry which is preliminary data.</text>
</comment>
<gene>
    <name evidence="3" type="ORF">NDU88_002308</name>
</gene>
<dbReference type="EMBL" id="JANPWB010000010">
    <property type="protein sequence ID" value="KAJ1135879.1"/>
    <property type="molecule type" value="Genomic_DNA"/>
</dbReference>
<evidence type="ECO:0000256" key="1">
    <source>
        <dbReference type="SAM" id="MobiDB-lite"/>
    </source>
</evidence>
<protein>
    <recommendedName>
        <fullName evidence="2">Endonuclease/exonuclease/phosphatase domain-containing protein</fullName>
    </recommendedName>
</protein>
<accession>A0AAV7Q8B9</accession>
<evidence type="ECO:0000259" key="2">
    <source>
        <dbReference type="Pfam" id="PF03372"/>
    </source>
</evidence>
<proteinExistence type="predicted"/>
<feature type="region of interest" description="Disordered" evidence="1">
    <location>
        <begin position="58"/>
        <end position="77"/>
    </location>
</feature>
<dbReference type="Pfam" id="PF03372">
    <property type="entry name" value="Exo_endo_phos"/>
    <property type="match status" value="1"/>
</dbReference>
<organism evidence="3 4">
    <name type="scientific">Pleurodeles waltl</name>
    <name type="common">Iberian ribbed newt</name>
    <dbReference type="NCBI Taxonomy" id="8319"/>
    <lineage>
        <taxon>Eukaryota</taxon>
        <taxon>Metazoa</taxon>
        <taxon>Chordata</taxon>
        <taxon>Craniata</taxon>
        <taxon>Vertebrata</taxon>
        <taxon>Euteleostomi</taxon>
        <taxon>Amphibia</taxon>
        <taxon>Batrachia</taxon>
        <taxon>Caudata</taxon>
        <taxon>Salamandroidea</taxon>
        <taxon>Salamandridae</taxon>
        <taxon>Pleurodelinae</taxon>
        <taxon>Pleurodeles</taxon>
    </lineage>
</organism>
<dbReference type="Gene3D" id="3.60.10.10">
    <property type="entry name" value="Endonuclease/exonuclease/phosphatase"/>
    <property type="match status" value="1"/>
</dbReference>
<feature type="domain" description="Endonuclease/exonuclease/phosphatase" evidence="2">
    <location>
        <begin position="164"/>
        <end position="327"/>
    </location>
</feature>
<dbReference type="GO" id="GO:0003824">
    <property type="term" value="F:catalytic activity"/>
    <property type="evidence" value="ECO:0007669"/>
    <property type="project" value="InterPro"/>
</dbReference>
<dbReference type="SUPFAM" id="SSF56219">
    <property type="entry name" value="DNase I-like"/>
    <property type="match status" value="1"/>
</dbReference>
<dbReference type="AlphaFoldDB" id="A0AAV7Q8B9"/>
<reference evidence="3" key="1">
    <citation type="journal article" date="2022" name="bioRxiv">
        <title>Sequencing and chromosome-scale assembly of the giantPleurodeles waltlgenome.</title>
        <authorList>
            <person name="Brown T."/>
            <person name="Elewa A."/>
            <person name="Iarovenko S."/>
            <person name="Subramanian E."/>
            <person name="Araus A.J."/>
            <person name="Petzold A."/>
            <person name="Susuki M."/>
            <person name="Suzuki K.-i.T."/>
            <person name="Hayashi T."/>
            <person name="Toyoda A."/>
            <person name="Oliveira C."/>
            <person name="Osipova E."/>
            <person name="Leigh N.D."/>
            <person name="Simon A."/>
            <person name="Yun M.H."/>
        </authorList>
    </citation>
    <scope>NUCLEOTIDE SEQUENCE</scope>
    <source>
        <strain evidence="3">20211129_DDA</strain>
        <tissue evidence="3">Liver</tissue>
    </source>
</reference>